<keyword evidence="6" id="KW-1133">Transmembrane helix</keyword>
<feature type="compositionally biased region" description="Basic residues" evidence="5">
    <location>
        <begin position="882"/>
        <end position="906"/>
    </location>
</feature>
<evidence type="ECO:0000313" key="7">
    <source>
        <dbReference type="RefSeq" id="XP_042613355.1"/>
    </source>
</evidence>
<keyword evidence="6" id="KW-0812">Transmembrane</keyword>
<accession>A0A9Q9Y526</accession>
<feature type="compositionally biased region" description="Basic and acidic residues" evidence="5">
    <location>
        <begin position="734"/>
        <end position="769"/>
    </location>
</feature>
<proteinExistence type="predicted"/>
<evidence type="ECO:0000256" key="6">
    <source>
        <dbReference type="SAM" id="Phobius"/>
    </source>
</evidence>
<keyword evidence="4" id="KW-0175">Coiled coil</keyword>
<feature type="compositionally biased region" description="Low complexity" evidence="5">
    <location>
        <begin position="113"/>
        <end position="158"/>
    </location>
</feature>
<feature type="coiled-coil region" evidence="4">
    <location>
        <begin position="1029"/>
        <end position="1102"/>
    </location>
</feature>
<dbReference type="SMR" id="A0A9Q9Y526"/>
<evidence type="ECO:0000256" key="1">
    <source>
        <dbReference type="ARBA" id="ARBA00004170"/>
    </source>
</evidence>
<feature type="transmembrane region" description="Helical" evidence="6">
    <location>
        <begin position="83"/>
        <end position="108"/>
    </location>
</feature>
<gene>
    <name evidence="7" type="primary">LOC109062128</name>
</gene>
<dbReference type="OrthoDB" id="9908814at2759"/>
<keyword evidence="2" id="KW-0597">Phosphoprotein</keyword>
<comment type="subcellular location">
    <subcellularLocation>
        <location evidence="1">Membrane</location>
        <topology evidence="1">Peripheral membrane protein</topology>
    </subcellularLocation>
</comment>
<protein>
    <submittedName>
        <fullName evidence="7">Uncharacterized protein LOC109062128</fullName>
    </submittedName>
</protein>
<feature type="transmembrane region" description="Helical" evidence="6">
    <location>
        <begin position="37"/>
        <end position="62"/>
    </location>
</feature>
<feature type="compositionally biased region" description="Polar residues" evidence="5">
    <location>
        <begin position="866"/>
        <end position="876"/>
    </location>
</feature>
<reference evidence="7" key="1">
    <citation type="submission" date="2025-08" db="UniProtKB">
        <authorList>
            <consortium name="RefSeq"/>
        </authorList>
    </citation>
    <scope>IDENTIFICATION</scope>
    <source>
        <tissue evidence="7">Muscle</tissue>
    </source>
</reference>
<name>A0A9Q9Y526_CYPCA</name>
<feature type="compositionally biased region" description="Basic and acidic residues" evidence="5">
    <location>
        <begin position="208"/>
        <end position="226"/>
    </location>
</feature>
<dbReference type="GO" id="GO:0016020">
    <property type="term" value="C:membrane"/>
    <property type="evidence" value="ECO:0007669"/>
    <property type="project" value="UniProtKB-SubCell"/>
</dbReference>
<evidence type="ECO:0000256" key="2">
    <source>
        <dbReference type="ARBA" id="ARBA00022553"/>
    </source>
</evidence>
<evidence type="ECO:0000256" key="3">
    <source>
        <dbReference type="ARBA" id="ARBA00023136"/>
    </source>
</evidence>
<feature type="region of interest" description="Disordered" evidence="5">
    <location>
        <begin position="490"/>
        <end position="991"/>
    </location>
</feature>
<feature type="compositionally biased region" description="Basic and acidic residues" evidence="5">
    <location>
        <begin position="280"/>
        <end position="293"/>
    </location>
</feature>
<dbReference type="PANTHER" id="PTHR28664">
    <property type="entry name" value="TIGHT JUNCTION-ASSOCIATED PROTEIN 1"/>
    <property type="match status" value="1"/>
</dbReference>
<feature type="compositionally biased region" description="Basic residues" evidence="5">
    <location>
        <begin position="630"/>
        <end position="646"/>
    </location>
</feature>
<evidence type="ECO:0000256" key="5">
    <source>
        <dbReference type="SAM" id="MobiDB-lite"/>
    </source>
</evidence>
<feature type="compositionally biased region" description="Basic residues" evidence="5">
    <location>
        <begin position="504"/>
        <end position="545"/>
    </location>
</feature>
<dbReference type="PANTHER" id="PTHR28664:SF3">
    <property type="entry name" value="TIGHT JUNCTION-ASSOCIATED PROTEIN 1"/>
    <property type="match status" value="1"/>
</dbReference>
<dbReference type="InterPro" id="IPR043441">
    <property type="entry name" value="Tjap1/BEGAIN"/>
</dbReference>
<feature type="compositionally biased region" description="Basic and acidic residues" evidence="5">
    <location>
        <begin position="685"/>
        <end position="701"/>
    </location>
</feature>
<feature type="region of interest" description="Disordered" evidence="5">
    <location>
        <begin position="113"/>
        <end position="293"/>
    </location>
</feature>
<dbReference type="GeneID" id="109062128"/>
<dbReference type="GO" id="GO:0005802">
    <property type="term" value="C:trans-Golgi network"/>
    <property type="evidence" value="ECO:0007669"/>
    <property type="project" value="TreeGrafter"/>
</dbReference>
<dbReference type="KEGG" id="ccar:109062128"/>
<feature type="compositionally biased region" description="Basic residues" evidence="5">
    <location>
        <begin position="702"/>
        <end position="713"/>
    </location>
</feature>
<organism evidence="7">
    <name type="scientific">Cyprinus carpio</name>
    <name type="common">Common carp</name>
    <dbReference type="NCBI Taxonomy" id="7962"/>
    <lineage>
        <taxon>Eukaryota</taxon>
        <taxon>Metazoa</taxon>
        <taxon>Chordata</taxon>
        <taxon>Craniata</taxon>
        <taxon>Vertebrata</taxon>
        <taxon>Euteleostomi</taxon>
        <taxon>Actinopterygii</taxon>
        <taxon>Neopterygii</taxon>
        <taxon>Teleostei</taxon>
        <taxon>Ostariophysi</taxon>
        <taxon>Cypriniformes</taxon>
        <taxon>Cyprinidae</taxon>
        <taxon>Cyprininae</taxon>
        <taxon>Cyprinus</taxon>
    </lineage>
</organism>
<evidence type="ECO:0000256" key="4">
    <source>
        <dbReference type="SAM" id="Coils"/>
    </source>
</evidence>
<dbReference type="Proteomes" id="UP001155660">
    <property type="component" value="Chromosome A5"/>
</dbReference>
<feature type="compositionally biased region" description="Polar residues" evidence="5">
    <location>
        <begin position="953"/>
        <end position="987"/>
    </location>
</feature>
<dbReference type="RefSeq" id="XP_042613355.1">
    <property type="nucleotide sequence ID" value="XM_042757421.1"/>
</dbReference>
<keyword evidence="3 6" id="KW-0472">Membrane</keyword>
<sequence length="1358" mass="154312">MGTSDSGTGIIDIWCSDCADGCWKISPEKQEHRQWLIIRYITIVNTIIILTISVATHLIVTINTNVVHTFQRNMRIRVLQMPAVVAITFMSIITIITPKLIAIIIIIIHNTSSSSSSSESSSSSNSSSSSSSKSYLSNSSFSSSSSSGSRSSWSSESSLENAPLPVESKRAIQRSKQSQSCMDISRGRRTFEDDEDDADTMPLLDADDQLKKSTSLEKNLTVKEKSGGTAKKTATNSQQKNEKGNKGQQHNHAKGAANIRKTKSMEVLSRQTGHAGVGDLDEKGREKKKQEPHKNFVKEKMKFSAFLNEITRQNLKTGIMPIQNPITIMPIQNPITIMPIQNLMTIMPIQNLMTIMPIQNLMTIMPIQNHITIILIQNLMTIMPIQNPITIMPTLNPFTIMPIQNLMTIMPNQNLMTIILIQNPITIMPIQNLMTIILIQNPITIMPIQNPITIMPTLNPFTIMPIQNLMTIMPNQNLMTIILIQNPPTIMPIQSHDHHSHPESHHHHAHPESHHHHAHPESHHHHSPSHHHHETHRSPSPHHHSLHSDSHHHSPSPSHNRHGTHRSPSPQHHSLHSDSHHHSPSPSHNRHGSFRSPTHSSKSGTHHHPEAHCYPSHAESNHHHDSPSPPHHHHGSHHTSSSHHHSTHSETSHHHSHPKSHHYDSPPPPVHHHGEHHGSISHLSTDSETHHQQHHYSESSHPKAHHRHHHSHPNHSPNPDHHHHTSVSEPENSNFHDDSHSETHQYSHSRDTSPTPEHHYHSSHTDTQHNPHHHHLSDTQPKIPVRSNSPHLYENHPNSHSESTNHVTSRFKGHLSNLDFHHQSDHNSPEHHPHHFHSGSHDNPPVESDHYHHHKSQESHHYSHSNAPHQSSAETNQPPHHEHSKSHHHSQPESHHHHSKDRHHHHDHPDSDNQHSHTGHHHFHTESNHYHSHFKEDHHNDDHPSHLRHSPVGQRSTSPHSNKSDSSVNSTIQDDQSTVSYQESSSFPKEKDSLERLTMLQEQNENLHHSLLQTTMQMKCMGAEFKTGHQLLESELQRTRIELSSLMEQFTRLQDNYSCTQQTNHLLEKKLHCVSQSMDGEREQLNERISELTEHLSAAKTTIHSLETMNVTSMLQDALEKHLKSDDPITHPLPGATPPAPFMDSELYEKVSMHADDQSLGTLPEEEESDWSEMGEEAQHFAPRVNRADAPYFQWQQRQGIWGMEDTESESGGEESKPHQAHHGLQIPHLKFTVHPETLPVPIEDASLARFKQSPEGPARDVYRITEVRDLGCPIRTLSASLEDIHSTGHLKQQQDHLVQLRSNKSMMDLHLSQVSHADEIVSDWREANREDRSGMIGLESAQKMLNHFIHEGESTHL</sequence>
<feature type="compositionally biased region" description="Basic and acidic residues" evidence="5">
    <location>
        <begin position="924"/>
        <end position="945"/>
    </location>
</feature>
<dbReference type="GO" id="GO:0007030">
    <property type="term" value="P:Golgi organization"/>
    <property type="evidence" value="ECO:0007669"/>
    <property type="project" value="TreeGrafter"/>
</dbReference>
<feature type="compositionally biased region" description="Basic and acidic residues" evidence="5">
    <location>
        <begin position="819"/>
        <end position="831"/>
    </location>
</feature>